<feature type="domain" description="DUF1468" evidence="2">
    <location>
        <begin position="14"/>
        <end position="145"/>
    </location>
</feature>
<feature type="transmembrane region" description="Helical" evidence="1">
    <location>
        <begin position="12"/>
        <end position="33"/>
    </location>
</feature>
<organism evidence="3 4">
    <name type="scientific">Candidatus Solincola sediminis</name>
    <dbReference type="NCBI Taxonomy" id="1797199"/>
    <lineage>
        <taxon>Bacteria</taxon>
        <taxon>Bacillati</taxon>
        <taxon>Actinomycetota</taxon>
        <taxon>Candidatus Geothermincolia</taxon>
        <taxon>Candidatus Geothermincolales</taxon>
        <taxon>Candidatus Geothermincolaceae</taxon>
        <taxon>Candidatus Solincola</taxon>
    </lineage>
</organism>
<gene>
    <name evidence="3" type="ORF">A2Y75_08905</name>
</gene>
<evidence type="ECO:0000259" key="2">
    <source>
        <dbReference type="Pfam" id="PF07331"/>
    </source>
</evidence>
<reference evidence="3 4" key="1">
    <citation type="journal article" date="2016" name="Nat. Commun.">
        <title>Thousands of microbial genomes shed light on interconnected biogeochemical processes in an aquifer system.</title>
        <authorList>
            <person name="Anantharaman K."/>
            <person name="Brown C.T."/>
            <person name="Hug L.A."/>
            <person name="Sharon I."/>
            <person name="Castelle C.J."/>
            <person name="Probst A.J."/>
            <person name="Thomas B.C."/>
            <person name="Singh A."/>
            <person name="Wilkins M.J."/>
            <person name="Karaoz U."/>
            <person name="Brodie E.L."/>
            <person name="Williams K.H."/>
            <person name="Hubbard S.S."/>
            <person name="Banfield J.F."/>
        </authorList>
    </citation>
    <scope>NUCLEOTIDE SEQUENCE [LARGE SCALE GENOMIC DNA]</scope>
</reference>
<name>A0A1F2WIC4_9ACTN</name>
<keyword evidence="1" id="KW-0472">Membrane</keyword>
<evidence type="ECO:0000313" key="4">
    <source>
        <dbReference type="Proteomes" id="UP000177876"/>
    </source>
</evidence>
<evidence type="ECO:0000313" key="3">
    <source>
        <dbReference type="EMBL" id="OFW56583.1"/>
    </source>
</evidence>
<dbReference type="AlphaFoldDB" id="A0A1F2WIC4"/>
<feature type="transmembrane region" description="Helical" evidence="1">
    <location>
        <begin position="76"/>
        <end position="93"/>
    </location>
</feature>
<dbReference type="Proteomes" id="UP000177876">
    <property type="component" value="Unassembled WGS sequence"/>
</dbReference>
<evidence type="ECO:0000256" key="1">
    <source>
        <dbReference type="SAM" id="Phobius"/>
    </source>
</evidence>
<proteinExistence type="predicted"/>
<dbReference type="InterPro" id="IPR009936">
    <property type="entry name" value="DUF1468"/>
</dbReference>
<keyword evidence="1" id="KW-0812">Transmembrane</keyword>
<keyword evidence="1" id="KW-1133">Transmembrane helix</keyword>
<dbReference type="STRING" id="1797197.A2Y75_08905"/>
<feature type="transmembrane region" description="Helical" evidence="1">
    <location>
        <begin position="45"/>
        <end position="64"/>
    </location>
</feature>
<accession>A0A1F2WIC4</accession>
<sequence>MKPMIRIRDPKNFMAGLLFTGLAIVLAFNALLLPLGTVSQMGPGYFPLVLAVILGGLGLAVIIDSLRFEGGPLSGFEWRGFLLITVAIVTFGATINRFGFIPAVVISVGICILASTRFRPVTAIALIAFLLVFCWVVFIWGLGLPVRLFGR</sequence>
<protein>
    <recommendedName>
        <fullName evidence="2">DUF1468 domain-containing protein</fullName>
    </recommendedName>
</protein>
<comment type="caution">
    <text evidence="3">The sequence shown here is derived from an EMBL/GenBank/DDBJ whole genome shotgun (WGS) entry which is preliminary data.</text>
</comment>
<feature type="transmembrane region" description="Helical" evidence="1">
    <location>
        <begin position="123"/>
        <end position="143"/>
    </location>
</feature>
<dbReference type="Pfam" id="PF07331">
    <property type="entry name" value="TctB"/>
    <property type="match status" value="1"/>
</dbReference>
<feature type="transmembrane region" description="Helical" evidence="1">
    <location>
        <begin position="99"/>
        <end position="116"/>
    </location>
</feature>
<dbReference type="EMBL" id="MELK01000043">
    <property type="protein sequence ID" value="OFW56583.1"/>
    <property type="molecule type" value="Genomic_DNA"/>
</dbReference>